<organism evidence="5 6">
    <name type="scientific">Phytophthora sojae (strain P6497)</name>
    <name type="common">Soybean stem and root rot agent</name>
    <name type="synonym">Phytophthora megasperma f. sp. glycines</name>
    <dbReference type="NCBI Taxonomy" id="1094619"/>
    <lineage>
        <taxon>Eukaryota</taxon>
        <taxon>Sar</taxon>
        <taxon>Stramenopiles</taxon>
        <taxon>Oomycota</taxon>
        <taxon>Peronosporomycetes</taxon>
        <taxon>Peronosporales</taxon>
        <taxon>Peronosporaceae</taxon>
        <taxon>Phytophthora</taxon>
    </lineage>
</organism>
<proteinExistence type="inferred from homology"/>
<evidence type="ECO:0000256" key="1">
    <source>
        <dbReference type="ARBA" id="ARBA00005234"/>
    </source>
</evidence>
<dbReference type="SMR" id="G4Z6E2"/>
<dbReference type="Gene3D" id="3.40.395.10">
    <property type="entry name" value="Adenoviral Proteinase, Chain A"/>
    <property type="match status" value="1"/>
</dbReference>
<evidence type="ECO:0000256" key="2">
    <source>
        <dbReference type="ARBA" id="ARBA00022670"/>
    </source>
</evidence>
<dbReference type="AlphaFoldDB" id="G4Z6E2"/>
<accession>G4Z6E2</accession>
<sequence>FQDLLVFSGNQWLNEVCFRLLAHTMFSDDPDTRFVDAEFLHRAMYHQTPGPELARNRLFAEAFGSGARYIILPVNFDNDHWCLLLVDKARNIVNMFDPLQEHSNYSKLQYVCDRYLAIVLREEFSVQRMTALRQFDGHNCGLLVTRVFDCRSITKPS</sequence>
<dbReference type="KEGG" id="psoj:PHYSODRAFT_495922"/>
<dbReference type="InterPro" id="IPR038765">
    <property type="entry name" value="Papain-like_cys_pep_sf"/>
</dbReference>
<name>G4Z6E2_PHYSP</name>
<feature type="domain" description="Ubiquitin-like protease family profile" evidence="4">
    <location>
        <begin position="1"/>
        <end position="151"/>
    </location>
</feature>
<dbReference type="PROSITE" id="PS50600">
    <property type="entry name" value="ULP_PROTEASE"/>
    <property type="match status" value="1"/>
</dbReference>
<comment type="similarity">
    <text evidence="1">Belongs to the peptidase C48 family.</text>
</comment>
<dbReference type="GO" id="GO:0006508">
    <property type="term" value="P:proteolysis"/>
    <property type="evidence" value="ECO:0007669"/>
    <property type="project" value="UniProtKB-KW"/>
</dbReference>
<dbReference type="GO" id="GO:0008234">
    <property type="term" value="F:cysteine-type peptidase activity"/>
    <property type="evidence" value="ECO:0007669"/>
    <property type="project" value="InterPro"/>
</dbReference>
<dbReference type="GeneID" id="20657242"/>
<dbReference type="InParanoid" id="G4Z6E2"/>
<dbReference type="SUPFAM" id="SSF54001">
    <property type="entry name" value="Cysteine proteinases"/>
    <property type="match status" value="1"/>
</dbReference>
<gene>
    <name evidence="5" type="ORF">PHYSODRAFT_495922</name>
</gene>
<reference evidence="5 6" key="1">
    <citation type="journal article" date="2006" name="Science">
        <title>Phytophthora genome sequences uncover evolutionary origins and mechanisms of pathogenesis.</title>
        <authorList>
            <person name="Tyler B.M."/>
            <person name="Tripathy S."/>
            <person name="Zhang X."/>
            <person name="Dehal P."/>
            <person name="Jiang R.H."/>
            <person name="Aerts A."/>
            <person name="Arredondo F.D."/>
            <person name="Baxter L."/>
            <person name="Bensasson D."/>
            <person name="Beynon J.L."/>
            <person name="Chapman J."/>
            <person name="Damasceno C.M."/>
            <person name="Dorrance A.E."/>
            <person name="Dou D."/>
            <person name="Dickerman A.W."/>
            <person name="Dubchak I.L."/>
            <person name="Garbelotto M."/>
            <person name="Gijzen M."/>
            <person name="Gordon S.G."/>
            <person name="Govers F."/>
            <person name="Grunwald N.J."/>
            <person name="Huang W."/>
            <person name="Ivors K.L."/>
            <person name="Jones R.W."/>
            <person name="Kamoun S."/>
            <person name="Krampis K."/>
            <person name="Lamour K.H."/>
            <person name="Lee M.K."/>
            <person name="McDonald W.H."/>
            <person name="Medina M."/>
            <person name="Meijer H.J."/>
            <person name="Nordberg E.K."/>
            <person name="Maclean D.J."/>
            <person name="Ospina-Giraldo M.D."/>
            <person name="Morris P.F."/>
            <person name="Phuntumart V."/>
            <person name="Putnam N.H."/>
            <person name="Rash S."/>
            <person name="Rose J.K."/>
            <person name="Sakihama Y."/>
            <person name="Salamov A.A."/>
            <person name="Savidor A."/>
            <person name="Scheuring C.F."/>
            <person name="Smith B.M."/>
            <person name="Sobral B.W."/>
            <person name="Terry A."/>
            <person name="Torto-Alalibo T.A."/>
            <person name="Win J."/>
            <person name="Xu Z."/>
            <person name="Zhang H."/>
            <person name="Grigoriev I.V."/>
            <person name="Rokhsar D.S."/>
            <person name="Boore J.L."/>
        </authorList>
    </citation>
    <scope>NUCLEOTIDE SEQUENCE [LARGE SCALE GENOMIC DNA]</scope>
    <source>
        <strain evidence="5 6">P6497</strain>
    </source>
</reference>
<keyword evidence="2" id="KW-0645">Protease</keyword>
<keyword evidence="3" id="KW-0378">Hydrolase</keyword>
<dbReference type="Pfam" id="PF02902">
    <property type="entry name" value="Peptidase_C48"/>
    <property type="match status" value="1"/>
</dbReference>
<protein>
    <recommendedName>
        <fullName evidence="4">Ubiquitin-like protease family profile domain-containing protein</fullName>
    </recommendedName>
</protein>
<dbReference type="EMBL" id="JH159153">
    <property type="protein sequence ID" value="EGZ22390.1"/>
    <property type="molecule type" value="Genomic_DNA"/>
</dbReference>
<evidence type="ECO:0000259" key="4">
    <source>
        <dbReference type="PROSITE" id="PS50600"/>
    </source>
</evidence>
<dbReference type="OMA" id="CDICEAQ"/>
<evidence type="ECO:0000313" key="6">
    <source>
        <dbReference type="Proteomes" id="UP000002640"/>
    </source>
</evidence>
<feature type="non-terminal residue" evidence="5">
    <location>
        <position position="1"/>
    </location>
</feature>
<keyword evidence="6" id="KW-1185">Reference proteome</keyword>
<evidence type="ECO:0000313" key="5">
    <source>
        <dbReference type="EMBL" id="EGZ22390.1"/>
    </source>
</evidence>
<dbReference type="Proteomes" id="UP000002640">
    <property type="component" value="Unassembled WGS sequence"/>
</dbReference>
<evidence type="ECO:0000256" key="3">
    <source>
        <dbReference type="ARBA" id="ARBA00022801"/>
    </source>
</evidence>
<dbReference type="InterPro" id="IPR003653">
    <property type="entry name" value="Peptidase_C48_C"/>
</dbReference>
<dbReference type="RefSeq" id="XP_009525107.1">
    <property type="nucleotide sequence ID" value="XM_009526812.1"/>
</dbReference>